<dbReference type="EMBL" id="JAOPHQ010004558">
    <property type="protein sequence ID" value="KAK0138956.1"/>
    <property type="molecule type" value="Genomic_DNA"/>
</dbReference>
<dbReference type="GO" id="GO:0042632">
    <property type="term" value="P:cholesterol homeostasis"/>
    <property type="evidence" value="ECO:0007669"/>
    <property type="project" value="TreeGrafter"/>
</dbReference>
<dbReference type="Proteomes" id="UP001174136">
    <property type="component" value="Unassembled WGS sequence"/>
</dbReference>
<feature type="region of interest" description="Disordered" evidence="1">
    <location>
        <begin position="66"/>
        <end position="143"/>
    </location>
</feature>
<reference evidence="3" key="1">
    <citation type="journal article" date="2023" name="Front. Mar. Sci.">
        <title>A new Merluccius polli reference genome to investigate the effects of global change in West African waters.</title>
        <authorList>
            <person name="Mateo J.L."/>
            <person name="Blanco-Fernandez C."/>
            <person name="Garcia-Vazquez E."/>
            <person name="Machado-Schiaffino G."/>
        </authorList>
    </citation>
    <scope>NUCLEOTIDE SEQUENCE</scope>
    <source>
        <strain evidence="3">C29</strain>
        <tissue evidence="3">Fin</tissue>
    </source>
</reference>
<gene>
    <name evidence="3" type="primary">PLA2G12B_0</name>
    <name evidence="3" type="ORF">N1851_024500</name>
</gene>
<dbReference type="GO" id="GO:0050482">
    <property type="term" value="P:arachidonate secretion"/>
    <property type="evidence" value="ECO:0007669"/>
    <property type="project" value="InterPro"/>
</dbReference>
<accession>A0AA47MF68</accession>
<dbReference type="Pfam" id="PF06951">
    <property type="entry name" value="PLA2G12"/>
    <property type="match status" value="1"/>
</dbReference>
<comment type="caution">
    <text evidence="3">The sequence shown here is derived from an EMBL/GenBank/DDBJ whole genome shotgun (WGS) entry which is preliminary data.</text>
</comment>
<dbReference type="AlphaFoldDB" id="A0AA47MF68"/>
<evidence type="ECO:0000256" key="2">
    <source>
        <dbReference type="SAM" id="SignalP"/>
    </source>
</evidence>
<feature type="chain" id="PRO_5041228158" evidence="2">
    <location>
        <begin position="24"/>
        <end position="391"/>
    </location>
</feature>
<dbReference type="GO" id="GO:0004623">
    <property type="term" value="F:phospholipase A2 activity"/>
    <property type="evidence" value="ECO:0007669"/>
    <property type="project" value="InterPro"/>
</dbReference>
<dbReference type="InterPro" id="IPR036444">
    <property type="entry name" value="PLipase_A2_dom_sf"/>
</dbReference>
<name>A0AA47MF68_MERPO</name>
<evidence type="ECO:0000256" key="1">
    <source>
        <dbReference type="SAM" id="MobiDB-lite"/>
    </source>
</evidence>
<dbReference type="PANTHER" id="PTHR12824">
    <property type="entry name" value="GROUP XII SECRETORY PHOSPHOLIPASE A2 FAMILY MEMBER"/>
    <property type="match status" value="1"/>
</dbReference>
<dbReference type="GO" id="GO:0070328">
    <property type="term" value="P:triglyceride homeostasis"/>
    <property type="evidence" value="ECO:0007669"/>
    <property type="project" value="TreeGrafter"/>
</dbReference>
<dbReference type="InterPro" id="IPR010711">
    <property type="entry name" value="PLA2G12"/>
</dbReference>
<dbReference type="GO" id="GO:0005509">
    <property type="term" value="F:calcium ion binding"/>
    <property type="evidence" value="ECO:0007669"/>
    <property type="project" value="InterPro"/>
</dbReference>
<feature type="region of interest" description="Disordered" evidence="1">
    <location>
        <begin position="161"/>
        <end position="219"/>
    </location>
</feature>
<keyword evidence="4" id="KW-1185">Reference proteome</keyword>
<feature type="compositionally biased region" description="Basic and acidic residues" evidence="1">
    <location>
        <begin position="111"/>
        <end position="122"/>
    </location>
</feature>
<feature type="compositionally biased region" description="Polar residues" evidence="1">
    <location>
        <begin position="196"/>
        <end position="210"/>
    </location>
</feature>
<dbReference type="GO" id="GO:0006644">
    <property type="term" value="P:phospholipid metabolic process"/>
    <property type="evidence" value="ECO:0007669"/>
    <property type="project" value="InterPro"/>
</dbReference>
<dbReference type="Gene3D" id="1.20.90.10">
    <property type="entry name" value="Phospholipase A2 domain"/>
    <property type="match status" value="1"/>
</dbReference>
<feature type="compositionally biased region" description="Low complexity" evidence="1">
    <location>
        <begin position="82"/>
        <end position="110"/>
    </location>
</feature>
<dbReference type="SUPFAM" id="SSF48619">
    <property type="entry name" value="Phospholipase A2, PLA2"/>
    <property type="match status" value="1"/>
</dbReference>
<dbReference type="GO" id="GO:0005576">
    <property type="term" value="C:extracellular region"/>
    <property type="evidence" value="ECO:0007669"/>
    <property type="project" value="InterPro"/>
</dbReference>
<protein>
    <submittedName>
        <fullName evidence="3">Group XIIB secretory phospholipase A2-like protein</fullName>
    </submittedName>
</protein>
<feature type="compositionally biased region" description="Basic and acidic residues" evidence="1">
    <location>
        <begin position="66"/>
        <end position="81"/>
    </location>
</feature>
<evidence type="ECO:0000313" key="4">
    <source>
        <dbReference type="Proteomes" id="UP001174136"/>
    </source>
</evidence>
<keyword evidence="2" id="KW-0732">Signal</keyword>
<feature type="signal peptide" evidence="2">
    <location>
        <begin position="1"/>
        <end position="23"/>
    </location>
</feature>
<feature type="compositionally biased region" description="Low complexity" evidence="1">
    <location>
        <begin position="123"/>
        <end position="132"/>
    </location>
</feature>
<dbReference type="GO" id="GO:0016042">
    <property type="term" value="P:lipid catabolic process"/>
    <property type="evidence" value="ECO:0007669"/>
    <property type="project" value="InterPro"/>
</dbReference>
<proteinExistence type="predicted"/>
<sequence>MLLRHGPLLLLLWLASAQSATLATLFQAQSTEEVDPDPADIAPVPSTEVPVEEALNTTAAEVLADRPEVEAQRVEAQRAEAEAQQAEAQRAEAEAQQAEAHQVEAQQAEAEAQRVEVQRAEAEAQQAEAQQAESEDTQDSTDAQEPLTDAVVADHGVAAELPETETQQVEEPAEQSLPPATETATDSPADSDAPTVASQEALGSSASMQETFPEWSEGPVNTELQTGEAVEESGWGLSAVRSSFQAINGYFDSMVELVGGRNGVCQYRCRHGSLPEPRPGYQLPEPNGCSSSLVGMQFDLGIPAMTACCDKLDMCYDTCGASKSRCDSKFRWCLHSICKDLKTSLGFVSKVQACESAADTLYNTVWTLGCRPYMNSQRAACVCTEEEREEL</sequence>
<organism evidence="3 4">
    <name type="scientific">Merluccius polli</name>
    <name type="common">Benguela hake</name>
    <name type="synonym">Merluccius cadenati</name>
    <dbReference type="NCBI Taxonomy" id="89951"/>
    <lineage>
        <taxon>Eukaryota</taxon>
        <taxon>Metazoa</taxon>
        <taxon>Chordata</taxon>
        <taxon>Craniata</taxon>
        <taxon>Vertebrata</taxon>
        <taxon>Euteleostomi</taxon>
        <taxon>Actinopterygii</taxon>
        <taxon>Neopterygii</taxon>
        <taxon>Teleostei</taxon>
        <taxon>Neoteleostei</taxon>
        <taxon>Acanthomorphata</taxon>
        <taxon>Zeiogadaria</taxon>
        <taxon>Gadariae</taxon>
        <taxon>Gadiformes</taxon>
        <taxon>Gadoidei</taxon>
        <taxon>Merlucciidae</taxon>
        <taxon>Merluccius</taxon>
    </lineage>
</organism>
<dbReference type="PANTHER" id="PTHR12824:SF2">
    <property type="entry name" value="GROUP XIIB SECRETORY PHOSPHOLIPASE A2-LIKE PROTEIN"/>
    <property type="match status" value="1"/>
</dbReference>
<evidence type="ECO:0000313" key="3">
    <source>
        <dbReference type="EMBL" id="KAK0138956.1"/>
    </source>
</evidence>